<reference evidence="2" key="1">
    <citation type="submission" date="2020-06" db="EMBL/GenBank/DDBJ databases">
        <title>Lateral gene transfer of anion-conducting channel rhodopsins between green algae and giant viruses.</title>
        <authorList>
            <person name="Rozenberg A."/>
            <person name="Oppermann J."/>
            <person name="Wietek J."/>
            <person name="Fernandez Lahore R.G."/>
            <person name="Sandaa R.-A."/>
            <person name="Bratbak G."/>
            <person name="Hegemann P."/>
            <person name="Beja O."/>
        </authorList>
    </citation>
    <scope>NUCLEOTIDE SEQUENCE</scope>
    <source>
        <strain evidence="2">01B</strain>
    </source>
</reference>
<dbReference type="Proteomes" id="UP001162120">
    <property type="component" value="Segment"/>
</dbReference>
<dbReference type="Gene3D" id="3.40.30.10">
    <property type="entry name" value="Glutaredoxin"/>
    <property type="match status" value="1"/>
</dbReference>
<dbReference type="EMBL" id="MT663534">
    <property type="protein sequence ID" value="QOI90228.1"/>
    <property type="molecule type" value="Genomic_DNA"/>
</dbReference>
<name>A0A7M3UNH3_9VIRU</name>
<proteinExistence type="predicted"/>
<feature type="domain" description="Glutaredoxin" evidence="1">
    <location>
        <begin position="16"/>
        <end position="83"/>
    </location>
</feature>
<dbReference type="SUPFAM" id="SSF52833">
    <property type="entry name" value="Thioredoxin-like"/>
    <property type="match status" value="1"/>
</dbReference>
<dbReference type="Pfam" id="PF00462">
    <property type="entry name" value="Glutaredoxin"/>
    <property type="match status" value="1"/>
</dbReference>
<accession>A0A7M3UNH3</accession>
<protein>
    <recommendedName>
        <fullName evidence="1">Glutaredoxin domain-containing protein</fullName>
    </recommendedName>
</protein>
<dbReference type="InterPro" id="IPR002109">
    <property type="entry name" value="Glutaredoxin"/>
</dbReference>
<gene>
    <name evidence="2" type="ORF">HWQ62_00091</name>
</gene>
<sequence>MTAHTVIEDLKQAHAILVFSKPSCPQCDVIKLELEKCNEPFLYLDVTTMDDDYNVDAIDVMEELKSMTGSKSFPFCFYEGNYIPIQELKKKLIKINFTYSIEDF</sequence>
<evidence type="ECO:0000313" key="2">
    <source>
        <dbReference type="EMBL" id="QOI90228.1"/>
    </source>
</evidence>
<keyword evidence="3" id="KW-1185">Reference proteome</keyword>
<evidence type="ECO:0000259" key="1">
    <source>
        <dbReference type="Pfam" id="PF00462"/>
    </source>
</evidence>
<dbReference type="InterPro" id="IPR036249">
    <property type="entry name" value="Thioredoxin-like_sf"/>
</dbReference>
<organism evidence="2 3">
    <name type="scientific">Pyramimonas orientalis virus 01B</name>
    <dbReference type="NCBI Taxonomy" id="3134525"/>
    <lineage>
        <taxon>Viruses</taxon>
        <taxon>Varidnaviria</taxon>
        <taxon>Bamfordvirae</taxon>
        <taxon>Nucleocytoviricota</taxon>
        <taxon>Megaviricetes</taxon>
        <taxon>Imitervirales</taxon>
        <taxon>Allomimiviridae</taxon>
        <taxon>Heliosvirus</taxon>
        <taxon>Heliosvirus raunefjordenense</taxon>
    </lineage>
</organism>
<evidence type="ECO:0000313" key="3">
    <source>
        <dbReference type="Proteomes" id="UP001162120"/>
    </source>
</evidence>
<dbReference type="PROSITE" id="PS51354">
    <property type="entry name" value="GLUTAREDOXIN_2"/>
    <property type="match status" value="1"/>
</dbReference>